<reference evidence="1 2" key="2">
    <citation type="journal article" date="2011" name="ISME J.">
        <title>RNA-seq reveals cooperative metabolic interactions between two termite-gut spirochete species in co-culture.</title>
        <authorList>
            <person name="Rosenthal A.Z."/>
            <person name="Matson E.G."/>
            <person name="Eldar A."/>
            <person name="Leadbetter J.R."/>
        </authorList>
    </citation>
    <scope>NUCLEOTIDE SEQUENCE [LARGE SCALE GENOMIC DNA]</scope>
    <source>
        <strain evidence="2">ATCC BAA-887 / DSM 12427 / ZAS-2</strain>
    </source>
</reference>
<dbReference type="EMBL" id="CP001843">
    <property type="protein sequence ID" value="AEF85640.1"/>
    <property type="molecule type" value="Genomic_DNA"/>
</dbReference>
<accession>F5YNE4</accession>
<dbReference type="OrthoDB" id="626236at2"/>
<dbReference type="Proteomes" id="UP000009223">
    <property type="component" value="Chromosome"/>
</dbReference>
<dbReference type="AlphaFoldDB" id="F5YNE4"/>
<proteinExistence type="predicted"/>
<keyword evidence="2" id="KW-1185">Reference proteome</keyword>
<evidence type="ECO:0000313" key="2">
    <source>
        <dbReference type="Proteomes" id="UP000009223"/>
    </source>
</evidence>
<dbReference type="STRING" id="545694.TREPR_0044"/>
<dbReference type="HOGENOM" id="CLU_1000925_0_0_12"/>
<protein>
    <submittedName>
        <fullName evidence="1">Putative lipoprotein</fullName>
    </submittedName>
</protein>
<name>F5YNE4_TREPZ</name>
<reference evidence="2" key="1">
    <citation type="submission" date="2009-12" db="EMBL/GenBank/DDBJ databases">
        <title>Complete sequence of Treponema primitia strain ZAS-2.</title>
        <authorList>
            <person name="Tetu S.G."/>
            <person name="Matson E."/>
            <person name="Ren Q."/>
            <person name="Seshadri R."/>
            <person name="Elbourne L."/>
            <person name="Hassan K.A."/>
            <person name="Durkin A."/>
            <person name="Radune D."/>
            <person name="Mohamoud Y."/>
            <person name="Shay R."/>
            <person name="Jin S."/>
            <person name="Zhang X."/>
            <person name="Lucey K."/>
            <person name="Ballor N.R."/>
            <person name="Ottesen E."/>
            <person name="Rosenthal R."/>
            <person name="Allen A."/>
            <person name="Leadbetter J.R."/>
            <person name="Paulsen I.T."/>
        </authorList>
    </citation>
    <scope>NUCLEOTIDE SEQUENCE [LARGE SCALE GENOMIC DNA]</scope>
    <source>
        <strain evidence="2">ATCC BAA-887 / DSM 12427 / ZAS-2</strain>
    </source>
</reference>
<keyword evidence="1" id="KW-0449">Lipoprotein</keyword>
<gene>
    <name evidence="1" type="ordered locus">TREPR_0044</name>
</gene>
<dbReference type="PROSITE" id="PS51257">
    <property type="entry name" value="PROKAR_LIPOPROTEIN"/>
    <property type="match status" value="1"/>
</dbReference>
<organism evidence="1 2">
    <name type="scientific">Treponema primitia (strain ATCC BAA-887 / DSM 12427 / ZAS-2)</name>
    <dbReference type="NCBI Taxonomy" id="545694"/>
    <lineage>
        <taxon>Bacteria</taxon>
        <taxon>Pseudomonadati</taxon>
        <taxon>Spirochaetota</taxon>
        <taxon>Spirochaetia</taxon>
        <taxon>Spirochaetales</taxon>
        <taxon>Treponemataceae</taxon>
        <taxon>Treponema</taxon>
    </lineage>
</organism>
<evidence type="ECO:0000313" key="1">
    <source>
        <dbReference type="EMBL" id="AEF85640.1"/>
    </source>
</evidence>
<dbReference type="RefSeq" id="WP_015706412.1">
    <property type="nucleotide sequence ID" value="NC_015578.1"/>
</dbReference>
<dbReference type="KEGG" id="tpi:TREPR_0044"/>
<sequence length="278" mass="29803">MMRHFFSHKTTLPGLGLAGIALMGLALLSGCDTLFGEPEENVLTKIEDAVWQATAPDIGVIVGVRANAEGRTNPAGPAQAKQKVPFAVRFTVNDEYQFIRWQAFQGGVLLAADQAVFENPAAAETWLSIQGTGNSFTVQPLTLARPRVDTTNLPQGGSLRVALNYPVRIYFAGPLAPDSLILEETGKPNFTNISITGKLSYGQGADVDLTDRFSAALGENDSFLVLTPLPDNPLPGNCNVTVTLGADIQSIHTIDGETYRIPLLKPVTLNYGVHDRAD</sequence>
<dbReference type="eggNOG" id="ENOG5030UXC">
    <property type="taxonomic scope" value="Bacteria"/>
</dbReference>